<sequence length="192" mass="21876">MKMFETFLDSIPKNRSLMVNDLELPDDVSLSYTWTELDRLEREESLAARSDSALSGTECGGHTASTLSSAPLSRAMTDSEIDYTRYRRLKSRSFSDPWDQMRAALDAFPPGYLASLNSFHNSSTDISDFSEHMSSYERVKRYNEELRLKMERFFDEECRVFTPDDPGLLALEDALQSLDLKALESDLDSISP</sequence>
<comment type="caution">
    <text evidence="2">The sequence shown here is derived from an EMBL/GenBank/DDBJ whole genome shotgun (WGS) entry which is preliminary data.</text>
</comment>
<accession>A0ABD0T5B7</accession>
<proteinExistence type="predicted"/>
<dbReference type="AlphaFoldDB" id="A0ABD0T5B7"/>
<gene>
    <name evidence="2" type="ORF">ABMA28_016649</name>
</gene>
<dbReference type="Proteomes" id="UP001549921">
    <property type="component" value="Unassembled WGS sequence"/>
</dbReference>
<feature type="region of interest" description="Disordered" evidence="1">
    <location>
        <begin position="49"/>
        <end position="71"/>
    </location>
</feature>
<evidence type="ECO:0000256" key="1">
    <source>
        <dbReference type="SAM" id="MobiDB-lite"/>
    </source>
</evidence>
<name>A0ABD0T5B7_LOXSC</name>
<reference evidence="2 3" key="1">
    <citation type="submission" date="2024-06" db="EMBL/GenBank/DDBJ databases">
        <title>A chromosome-level genome assembly of beet webworm, Loxostege sticticalis.</title>
        <authorList>
            <person name="Zhang Y."/>
        </authorList>
    </citation>
    <scope>NUCLEOTIDE SEQUENCE [LARGE SCALE GENOMIC DNA]</scope>
    <source>
        <strain evidence="2">AQ028</strain>
        <tissue evidence="2">Male pupae</tissue>
    </source>
</reference>
<organism evidence="2 3">
    <name type="scientific">Loxostege sticticalis</name>
    <name type="common">Beet webworm moth</name>
    <dbReference type="NCBI Taxonomy" id="481309"/>
    <lineage>
        <taxon>Eukaryota</taxon>
        <taxon>Metazoa</taxon>
        <taxon>Ecdysozoa</taxon>
        <taxon>Arthropoda</taxon>
        <taxon>Hexapoda</taxon>
        <taxon>Insecta</taxon>
        <taxon>Pterygota</taxon>
        <taxon>Neoptera</taxon>
        <taxon>Endopterygota</taxon>
        <taxon>Lepidoptera</taxon>
        <taxon>Glossata</taxon>
        <taxon>Ditrysia</taxon>
        <taxon>Pyraloidea</taxon>
        <taxon>Crambidae</taxon>
        <taxon>Pyraustinae</taxon>
        <taxon>Loxostege</taxon>
    </lineage>
</organism>
<dbReference type="EMBL" id="JBEDNZ010000009">
    <property type="protein sequence ID" value="KAL0838541.1"/>
    <property type="molecule type" value="Genomic_DNA"/>
</dbReference>
<protein>
    <submittedName>
        <fullName evidence="2">Uncharacterized protein</fullName>
    </submittedName>
</protein>
<evidence type="ECO:0000313" key="2">
    <source>
        <dbReference type="EMBL" id="KAL0838541.1"/>
    </source>
</evidence>
<evidence type="ECO:0000313" key="3">
    <source>
        <dbReference type="Proteomes" id="UP001549921"/>
    </source>
</evidence>